<dbReference type="InterPro" id="IPR056935">
    <property type="entry name" value="Rv0428c-like_C"/>
</dbReference>
<dbReference type="PANTHER" id="PTHR43072:SF60">
    <property type="entry name" value="L-2,4-DIAMINOBUTYRIC ACID ACETYLTRANSFERASE"/>
    <property type="match status" value="1"/>
</dbReference>
<dbReference type="PROSITE" id="PS51186">
    <property type="entry name" value="GNAT"/>
    <property type="match status" value="1"/>
</dbReference>
<protein>
    <submittedName>
        <fullName evidence="2">GNAT family N-acetyltransferase</fullName>
    </submittedName>
</protein>
<name>A0A6G4QVU3_9CAUL</name>
<comment type="caution">
    <text evidence="2">The sequence shown here is derived from an EMBL/GenBank/DDBJ whole genome shotgun (WGS) entry which is preliminary data.</text>
</comment>
<evidence type="ECO:0000313" key="2">
    <source>
        <dbReference type="EMBL" id="NGM49577.1"/>
    </source>
</evidence>
<organism evidence="2">
    <name type="scientific">Caulobacter sp. 602-2</name>
    <dbReference type="NCBI Taxonomy" id="2710887"/>
    <lineage>
        <taxon>Bacteria</taxon>
        <taxon>Pseudomonadati</taxon>
        <taxon>Pseudomonadota</taxon>
        <taxon>Alphaproteobacteria</taxon>
        <taxon>Caulobacterales</taxon>
        <taxon>Caulobacteraceae</taxon>
        <taxon>Caulobacter</taxon>
    </lineage>
</organism>
<gene>
    <name evidence="2" type="ORF">G5B46_08160</name>
</gene>
<dbReference type="Pfam" id="PF24553">
    <property type="entry name" value="Rv0428c_C"/>
    <property type="match status" value="1"/>
</dbReference>
<dbReference type="RefSeq" id="WP_165257652.1">
    <property type="nucleotide sequence ID" value="NZ_JAAKGT010000003.1"/>
</dbReference>
<dbReference type="Gene3D" id="3.40.630.30">
    <property type="match status" value="1"/>
</dbReference>
<evidence type="ECO:0000259" key="1">
    <source>
        <dbReference type="PROSITE" id="PS51186"/>
    </source>
</evidence>
<sequence length="246" mass="26315">MSPETLEPIADSAWPARERGRLGGWRLNATDGFSLRINACWPLGEPDRDPEGAIDAVEAFYAARGLPVRFKLTDGATAPADLAERLERRGYASHGETLLMTGQVAGGADAEVVLSADPDPAFEALLVASAKGNAADARERLEALGRIPAPARFARLVLDGRTAALGACAVDGEAVGIFGMRTDPDFRRRGLARRVLDALLAEASSLGARTAYLQVEEANAPAIALYAARGFSTAYRYRYWSRPARD</sequence>
<dbReference type="GO" id="GO:0016747">
    <property type="term" value="F:acyltransferase activity, transferring groups other than amino-acyl groups"/>
    <property type="evidence" value="ECO:0007669"/>
    <property type="project" value="InterPro"/>
</dbReference>
<dbReference type="InterPro" id="IPR016181">
    <property type="entry name" value="Acyl_CoA_acyltransferase"/>
</dbReference>
<accession>A0A6G4QVU3</accession>
<proteinExistence type="predicted"/>
<dbReference type="AlphaFoldDB" id="A0A6G4QVU3"/>
<dbReference type="SUPFAM" id="SSF55729">
    <property type="entry name" value="Acyl-CoA N-acyltransferases (Nat)"/>
    <property type="match status" value="1"/>
</dbReference>
<keyword evidence="2" id="KW-0808">Transferase</keyword>
<dbReference type="EMBL" id="JAAKGT010000003">
    <property type="protein sequence ID" value="NGM49577.1"/>
    <property type="molecule type" value="Genomic_DNA"/>
</dbReference>
<reference evidence="2" key="1">
    <citation type="submission" date="2020-02" db="EMBL/GenBank/DDBJ databases">
        <authorList>
            <person name="Gao J."/>
            <person name="Sun J."/>
        </authorList>
    </citation>
    <scope>NUCLEOTIDE SEQUENCE</scope>
    <source>
        <strain evidence="2">602-2</strain>
    </source>
</reference>
<feature type="domain" description="N-acetyltransferase" evidence="1">
    <location>
        <begin position="108"/>
        <end position="245"/>
    </location>
</feature>
<dbReference type="CDD" id="cd04301">
    <property type="entry name" value="NAT_SF"/>
    <property type="match status" value="1"/>
</dbReference>
<dbReference type="PANTHER" id="PTHR43072">
    <property type="entry name" value="N-ACETYLTRANSFERASE"/>
    <property type="match status" value="1"/>
</dbReference>
<dbReference type="InterPro" id="IPR000182">
    <property type="entry name" value="GNAT_dom"/>
</dbReference>